<evidence type="ECO:0000256" key="5">
    <source>
        <dbReference type="SAM" id="Phobius"/>
    </source>
</evidence>
<dbReference type="Pfam" id="PF04955">
    <property type="entry name" value="HupE_UreJ"/>
    <property type="match status" value="1"/>
</dbReference>
<comment type="subcellular location">
    <subcellularLocation>
        <location evidence="1">Membrane</location>
        <topology evidence="1">Multi-pass membrane protein</topology>
    </subcellularLocation>
</comment>
<dbReference type="PATRIC" id="fig|243230.17.peg.3207"/>
<dbReference type="InParanoid" id="Q9RYJ5"/>
<dbReference type="EMBL" id="AE001825">
    <property type="protein sequence ID" value="AAF12462.1"/>
    <property type="molecule type" value="Genomic_DNA"/>
</dbReference>
<dbReference type="PaxDb" id="243230-DR_A0317"/>
<dbReference type="HOGENOM" id="CLU_088877_0_1_0"/>
<proteinExistence type="predicted"/>
<feature type="signal peptide" evidence="6">
    <location>
        <begin position="1"/>
        <end position="18"/>
    </location>
</feature>
<dbReference type="EnsemblBacteria" id="AAF12462">
    <property type="protein sequence ID" value="AAF12462"/>
    <property type="gene ID" value="DR_A0317"/>
</dbReference>
<feature type="transmembrane region" description="Helical" evidence="5">
    <location>
        <begin position="166"/>
        <end position="184"/>
    </location>
</feature>
<dbReference type="GO" id="GO:0016020">
    <property type="term" value="C:membrane"/>
    <property type="evidence" value="ECO:0007669"/>
    <property type="project" value="UniProtKB-SubCell"/>
</dbReference>
<dbReference type="Proteomes" id="UP000002524">
    <property type="component" value="Chromosome 2"/>
</dbReference>
<evidence type="ECO:0000256" key="1">
    <source>
        <dbReference type="ARBA" id="ARBA00004141"/>
    </source>
</evidence>
<keyword evidence="2 5" id="KW-0812">Transmembrane</keyword>
<sequence>MKKIRVLSVLLLASSALAHSGQHAAGFAAGVAHPLSGLDHLLAMVAVGVLAAPFGRRGLLVPLAFVAAMVLGGLLGIHGVHLPFVEQGVALSVTVLGLLLAFTARLSLPALAAVVGVMGLFHGHAHGTELPPGLSAAEFFAGFTLSTVGLHAAGYGLGRLGARGVWTRRLVGGGVALAGIGLLLG</sequence>
<dbReference type="InterPro" id="IPR001958">
    <property type="entry name" value="Tet-R_TetA/multi-R_MdtG-like"/>
</dbReference>
<gene>
    <name evidence="7" type="ordered locus">DR_A0317</name>
</gene>
<evidence type="ECO:0000256" key="3">
    <source>
        <dbReference type="ARBA" id="ARBA00022989"/>
    </source>
</evidence>
<evidence type="ECO:0000313" key="8">
    <source>
        <dbReference type="Proteomes" id="UP000002524"/>
    </source>
</evidence>
<feature type="transmembrane region" description="Helical" evidence="5">
    <location>
        <begin position="89"/>
        <end position="121"/>
    </location>
</feature>
<dbReference type="STRING" id="243230.DR_A0317"/>
<dbReference type="GeneID" id="69519201"/>
<dbReference type="GO" id="GO:0022857">
    <property type="term" value="F:transmembrane transporter activity"/>
    <property type="evidence" value="ECO:0007669"/>
    <property type="project" value="InterPro"/>
</dbReference>
<dbReference type="PRINTS" id="PR01035">
    <property type="entry name" value="TCRTETA"/>
</dbReference>
<dbReference type="AlphaFoldDB" id="Q9RYJ5"/>
<dbReference type="PIR" id="B75586">
    <property type="entry name" value="B75586"/>
</dbReference>
<dbReference type="eggNOG" id="COG2370">
    <property type="taxonomic scope" value="Bacteria"/>
</dbReference>
<dbReference type="KEGG" id="dra:DR_A0317"/>
<feature type="transmembrane region" description="Helical" evidence="5">
    <location>
        <begin position="133"/>
        <end position="154"/>
    </location>
</feature>
<keyword evidence="6" id="KW-0732">Signal</keyword>
<keyword evidence="3 5" id="KW-1133">Transmembrane helix</keyword>
<accession>Q9RYJ5</accession>
<dbReference type="PIRSF" id="PIRSF016919">
    <property type="entry name" value="HupE_UreJ"/>
    <property type="match status" value="1"/>
</dbReference>
<organism evidence="7 8">
    <name type="scientific">Deinococcus radiodurans (strain ATCC 13939 / DSM 20539 / JCM 16871 / CCUG 27074 / LMG 4051 / NBRC 15346 / NCIMB 9279 / VKM B-1422 / R1)</name>
    <dbReference type="NCBI Taxonomy" id="243230"/>
    <lineage>
        <taxon>Bacteria</taxon>
        <taxon>Thermotogati</taxon>
        <taxon>Deinococcota</taxon>
        <taxon>Deinococci</taxon>
        <taxon>Deinococcales</taxon>
        <taxon>Deinococcaceae</taxon>
        <taxon>Deinococcus</taxon>
    </lineage>
</organism>
<name>Q9RYJ5_DEIRA</name>
<evidence type="ECO:0000256" key="2">
    <source>
        <dbReference type="ARBA" id="ARBA00022692"/>
    </source>
</evidence>
<dbReference type="RefSeq" id="WP_010889576.1">
    <property type="nucleotide sequence ID" value="NC_001264.1"/>
</dbReference>
<reference evidence="7 8" key="1">
    <citation type="journal article" date="1999" name="Science">
        <title>Genome sequence of the radioresistant bacterium Deinococcus radiodurans R1.</title>
        <authorList>
            <person name="White O."/>
            <person name="Eisen J.A."/>
            <person name="Heidelberg J.F."/>
            <person name="Hickey E.K."/>
            <person name="Peterson J.D."/>
            <person name="Dodson R.J."/>
            <person name="Haft D.H."/>
            <person name="Gwinn M.L."/>
            <person name="Nelson W.C."/>
            <person name="Richardson D.L."/>
            <person name="Moffat K.S."/>
            <person name="Qin H."/>
            <person name="Jiang L."/>
            <person name="Pamphile W."/>
            <person name="Crosby M."/>
            <person name="Shen M."/>
            <person name="Vamathevan J.J."/>
            <person name="Lam P."/>
            <person name="McDonald L."/>
            <person name="Utterback T."/>
            <person name="Zalewski C."/>
            <person name="Makarova K.S."/>
            <person name="Aravind L."/>
            <person name="Daly M.J."/>
            <person name="Minton K.W."/>
            <person name="Fleischmann R.D."/>
            <person name="Ketchum K.A."/>
            <person name="Nelson K.E."/>
            <person name="Salzberg S."/>
            <person name="Smith H.O."/>
            <person name="Venter J.C."/>
            <person name="Fraser C.M."/>
        </authorList>
    </citation>
    <scope>NUCLEOTIDE SEQUENCE [LARGE SCALE GENOMIC DNA]</scope>
    <source>
        <strain evidence="8">ATCC 13939 / DSM 20539 / JCM 16871 / LMG 4051 / NBRC 15346 / NCIMB 9279 / R1 / VKM B-1422</strain>
    </source>
</reference>
<evidence type="ECO:0000313" key="7">
    <source>
        <dbReference type="EMBL" id="AAF12462.1"/>
    </source>
</evidence>
<keyword evidence="8" id="KW-1185">Reference proteome</keyword>
<keyword evidence="4 5" id="KW-0472">Membrane</keyword>
<dbReference type="InterPro" id="IPR007038">
    <property type="entry name" value="HupE_UreJ"/>
</dbReference>
<evidence type="ECO:0000256" key="6">
    <source>
        <dbReference type="SAM" id="SignalP"/>
    </source>
</evidence>
<feature type="transmembrane region" description="Helical" evidence="5">
    <location>
        <begin position="59"/>
        <end position="77"/>
    </location>
</feature>
<protein>
    <submittedName>
        <fullName evidence="7">Urease accessory protein UreJ</fullName>
    </submittedName>
</protein>
<dbReference type="OrthoDB" id="9808192at2"/>
<evidence type="ECO:0000256" key="4">
    <source>
        <dbReference type="ARBA" id="ARBA00023136"/>
    </source>
</evidence>
<feature type="chain" id="PRO_5009974337" evidence="6">
    <location>
        <begin position="19"/>
        <end position="185"/>
    </location>
</feature>